<evidence type="ECO:0000256" key="6">
    <source>
        <dbReference type="ARBA" id="ARBA00022692"/>
    </source>
</evidence>
<evidence type="ECO:0000256" key="9">
    <source>
        <dbReference type="ARBA" id="ARBA00023002"/>
    </source>
</evidence>
<keyword evidence="8 14" id="KW-1133">Transmembrane helix</keyword>
<keyword evidence="11 14" id="KW-1015">Disulfide bond</keyword>
<evidence type="ECO:0000256" key="5">
    <source>
        <dbReference type="ARBA" id="ARBA00022519"/>
    </source>
</evidence>
<dbReference type="GO" id="GO:0015035">
    <property type="term" value="F:protein-disulfide reductase activity"/>
    <property type="evidence" value="ECO:0007669"/>
    <property type="project" value="UniProtKB-UniRule"/>
</dbReference>
<keyword evidence="3 14" id="KW-0813">Transport</keyword>
<keyword evidence="13 14" id="KW-0676">Redox-active center</keyword>
<feature type="disulfide bond" description="Redox-active" evidence="14">
    <location>
        <begin position="43"/>
        <end position="46"/>
    </location>
</feature>
<feature type="transmembrane region" description="Helical" evidence="15">
    <location>
        <begin position="47"/>
        <end position="66"/>
    </location>
</feature>
<reference evidence="16 17" key="1">
    <citation type="submission" date="2023-08" db="EMBL/GenBank/DDBJ databases">
        <title>Pleionea litopenaei sp. nov., isolated from stomach of juvenile Litopenaeus vannamei.</title>
        <authorList>
            <person name="Rho A.M."/>
            <person name="Hwang C.Y."/>
        </authorList>
    </citation>
    <scope>NUCLEOTIDE SEQUENCE [LARGE SCALE GENOMIC DNA]</scope>
    <source>
        <strain evidence="16 17">HL-JVS1</strain>
    </source>
</reference>
<evidence type="ECO:0000256" key="15">
    <source>
        <dbReference type="SAM" id="Phobius"/>
    </source>
</evidence>
<evidence type="ECO:0000256" key="11">
    <source>
        <dbReference type="ARBA" id="ARBA00023157"/>
    </source>
</evidence>
<keyword evidence="7 14" id="KW-0249">Electron transport</keyword>
<sequence length="179" mass="20394">MSVFQVCQKTINQRWFSFFVAGVCAALMGAALYFQYGLNLEPCPLCIFQRIVVIVFGAVFLLKALFHPRPESGFQYFFFFLALLVAGLGVGIAGRHVWLQNLPEHLVPACGPALDYLMDVLPFMEMLETVFKGSGECAKQDGWSFLALNMPEWMVIIFSVMLLFSLFGLWTRWQNRKPF</sequence>
<feature type="transmembrane region" description="Helical" evidence="15">
    <location>
        <begin position="153"/>
        <end position="173"/>
    </location>
</feature>
<keyword evidence="12 14" id="KW-0143">Chaperone</keyword>
<protein>
    <recommendedName>
        <fullName evidence="14">Disulfide bond formation protein B</fullName>
    </recommendedName>
    <alternativeName>
        <fullName evidence="14">Disulfide oxidoreductase</fullName>
    </alternativeName>
</protein>
<comment type="function">
    <text evidence="14">Required for disulfide bond formation in some periplasmic proteins. Acts by oxidizing the DsbA protein.</text>
</comment>
<dbReference type="PANTHER" id="PTHR36570:SF3">
    <property type="entry name" value="DISULFIDE BOND FORMATION PROTEIN B"/>
    <property type="match status" value="1"/>
</dbReference>
<dbReference type="GO" id="GO:0005886">
    <property type="term" value="C:plasma membrane"/>
    <property type="evidence" value="ECO:0007669"/>
    <property type="project" value="UniProtKB-SubCell"/>
</dbReference>
<dbReference type="KEGG" id="plei:Q9312_13460"/>
<dbReference type="InterPro" id="IPR023380">
    <property type="entry name" value="DsbB-like_sf"/>
</dbReference>
<keyword evidence="9 14" id="KW-0560">Oxidoreductase</keyword>
<dbReference type="InterPro" id="IPR003752">
    <property type="entry name" value="DiS_bond_form_DsbB/BdbC"/>
</dbReference>
<keyword evidence="6 14" id="KW-0812">Transmembrane</keyword>
<evidence type="ECO:0000256" key="1">
    <source>
        <dbReference type="ARBA" id="ARBA00004429"/>
    </source>
</evidence>
<evidence type="ECO:0000256" key="12">
    <source>
        <dbReference type="ARBA" id="ARBA00023186"/>
    </source>
</evidence>
<dbReference type="GO" id="GO:0009055">
    <property type="term" value="F:electron transfer activity"/>
    <property type="evidence" value="ECO:0007669"/>
    <property type="project" value="UniProtKB-UniRule"/>
</dbReference>
<feature type="topological domain" description="Periplasmic" evidence="14">
    <location>
        <begin position="34"/>
        <end position="51"/>
    </location>
</feature>
<gene>
    <name evidence="14" type="primary">dsbB</name>
    <name evidence="16" type="ORF">Q9312_13460</name>
</gene>
<evidence type="ECO:0000313" key="16">
    <source>
        <dbReference type="EMBL" id="WMS86227.1"/>
    </source>
</evidence>
<evidence type="ECO:0000313" key="17">
    <source>
        <dbReference type="Proteomes" id="UP001239782"/>
    </source>
</evidence>
<dbReference type="AlphaFoldDB" id="A0AA51X5K8"/>
<evidence type="ECO:0000256" key="7">
    <source>
        <dbReference type="ARBA" id="ARBA00022982"/>
    </source>
</evidence>
<dbReference type="Gene3D" id="1.20.1550.10">
    <property type="entry name" value="DsbB-like"/>
    <property type="match status" value="1"/>
</dbReference>
<dbReference type="InterPro" id="IPR050183">
    <property type="entry name" value="DsbB"/>
</dbReference>
<comment type="similarity">
    <text evidence="2 14">Belongs to the DsbB family.</text>
</comment>
<keyword evidence="5" id="KW-0997">Cell inner membrane</keyword>
<feature type="topological domain" description="Cytoplasmic" evidence="14">
    <location>
        <begin position="1"/>
        <end position="16"/>
    </location>
</feature>
<dbReference type="RefSeq" id="WP_309201379.1">
    <property type="nucleotide sequence ID" value="NZ_CP133548.1"/>
</dbReference>
<dbReference type="GO" id="GO:0006457">
    <property type="term" value="P:protein folding"/>
    <property type="evidence" value="ECO:0007669"/>
    <property type="project" value="InterPro"/>
</dbReference>
<comment type="subcellular location">
    <subcellularLocation>
        <location evidence="1">Cell inner membrane</location>
        <topology evidence="1">Multi-pass membrane protein</topology>
    </subcellularLocation>
    <subcellularLocation>
        <location evidence="14">Cell membrane</location>
        <topology evidence="14">Multi-pass membrane protein</topology>
    </subcellularLocation>
</comment>
<dbReference type="SUPFAM" id="SSF158442">
    <property type="entry name" value="DsbB-like"/>
    <property type="match status" value="1"/>
</dbReference>
<feature type="topological domain" description="Cytoplasmic" evidence="14">
    <location>
        <begin position="172"/>
        <end position="179"/>
    </location>
</feature>
<accession>A0AA51X5K8</accession>
<dbReference type="Pfam" id="PF02600">
    <property type="entry name" value="DsbB"/>
    <property type="match status" value="1"/>
</dbReference>
<evidence type="ECO:0000256" key="2">
    <source>
        <dbReference type="ARBA" id="ARBA00008823"/>
    </source>
</evidence>
<name>A0AA51X5K8_9GAMM</name>
<feature type="transmembrane region" description="Helical" evidence="15">
    <location>
        <begin position="15"/>
        <end position="35"/>
    </location>
</feature>
<evidence type="ECO:0000256" key="10">
    <source>
        <dbReference type="ARBA" id="ARBA00023136"/>
    </source>
</evidence>
<feature type="transmembrane region" description="Helical" evidence="15">
    <location>
        <begin position="78"/>
        <end position="98"/>
    </location>
</feature>
<dbReference type="EMBL" id="CP133548">
    <property type="protein sequence ID" value="WMS86227.1"/>
    <property type="molecule type" value="Genomic_DNA"/>
</dbReference>
<dbReference type="Proteomes" id="UP001239782">
    <property type="component" value="Chromosome"/>
</dbReference>
<evidence type="ECO:0000256" key="4">
    <source>
        <dbReference type="ARBA" id="ARBA00022475"/>
    </source>
</evidence>
<keyword evidence="4 14" id="KW-1003">Cell membrane</keyword>
<keyword evidence="10 14" id="KW-0472">Membrane</keyword>
<dbReference type="InterPro" id="IPR022920">
    <property type="entry name" value="Disulphide_bond_form_DsbB"/>
</dbReference>
<evidence type="ECO:0000256" key="3">
    <source>
        <dbReference type="ARBA" id="ARBA00022448"/>
    </source>
</evidence>
<keyword evidence="17" id="KW-1185">Reference proteome</keyword>
<evidence type="ECO:0000256" key="8">
    <source>
        <dbReference type="ARBA" id="ARBA00022989"/>
    </source>
</evidence>
<evidence type="ECO:0000256" key="13">
    <source>
        <dbReference type="ARBA" id="ARBA00023284"/>
    </source>
</evidence>
<dbReference type="PANTHER" id="PTHR36570">
    <property type="entry name" value="DISULFIDE BOND FORMATION PROTEIN B"/>
    <property type="match status" value="1"/>
</dbReference>
<organism evidence="16 17">
    <name type="scientific">Pleionea litopenaei</name>
    <dbReference type="NCBI Taxonomy" id="3070815"/>
    <lineage>
        <taxon>Bacteria</taxon>
        <taxon>Pseudomonadati</taxon>
        <taxon>Pseudomonadota</taxon>
        <taxon>Gammaproteobacteria</taxon>
        <taxon>Oceanospirillales</taxon>
        <taxon>Pleioneaceae</taxon>
        <taxon>Pleionea</taxon>
    </lineage>
</organism>
<comment type="caution">
    <text evidence="14">Lacks conserved residue(s) required for the propagation of feature annotation.</text>
</comment>
<proteinExistence type="inferred from homology"/>
<evidence type="ECO:0000256" key="14">
    <source>
        <dbReference type="HAMAP-Rule" id="MF_00286"/>
    </source>
</evidence>
<dbReference type="HAMAP" id="MF_00286">
    <property type="entry name" value="DsbB"/>
    <property type="match status" value="1"/>
</dbReference>